<gene>
    <name evidence="1" type="ORF">L249_7326</name>
</gene>
<evidence type="ECO:0000313" key="2">
    <source>
        <dbReference type="Proteomes" id="UP000253664"/>
    </source>
</evidence>
<comment type="caution">
    <text evidence="1">The sequence shown here is derived from an EMBL/GenBank/DDBJ whole genome shotgun (WGS) entry which is preliminary data.</text>
</comment>
<accession>A0A367L9I8</accession>
<dbReference type="Proteomes" id="UP000253664">
    <property type="component" value="Unassembled WGS sequence"/>
</dbReference>
<proteinExistence type="predicted"/>
<dbReference type="AlphaFoldDB" id="A0A367L9I8"/>
<organism evidence="1 2">
    <name type="scientific">Ophiocordyceps polyrhachis-furcata BCC 54312</name>
    <dbReference type="NCBI Taxonomy" id="1330021"/>
    <lineage>
        <taxon>Eukaryota</taxon>
        <taxon>Fungi</taxon>
        <taxon>Dikarya</taxon>
        <taxon>Ascomycota</taxon>
        <taxon>Pezizomycotina</taxon>
        <taxon>Sordariomycetes</taxon>
        <taxon>Hypocreomycetidae</taxon>
        <taxon>Hypocreales</taxon>
        <taxon>Ophiocordycipitaceae</taxon>
        <taxon>Ophiocordyceps</taxon>
    </lineage>
</organism>
<reference evidence="1 2" key="1">
    <citation type="journal article" date="2015" name="BMC Genomics">
        <title>Insights from the genome of Ophiocordyceps polyrhachis-furcata to pathogenicity and host specificity in insect fungi.</title>
        <authorList>
            <person name="Wichadakul D."/>
            <person name="Kobmoo N."/>
            <person name="Ingsriswang S."/>
            <person name="Tangphatsornruang S."/>
            <person name="Chantasingh D."/>
            <person name="Luangsa-ard J.J."/>
            <person name="Eurwilaichitr L."/>
        </authorList>
    </citation>
    <scope>NUCLEOTIDE SEQUENCE [LARGE SCALE GENOMIC DNA]</scope>
    <source>
        <strain evidence="1 2">BCC 54312</strain>
    </source>
</reference>
<protein>
    <submittedName>
        <fullName evidence="1">Uncharacterized protein</fullName>
    </submittedName>
</protein>
<sequence length="289" mass="30369">MGYHPVLAGVLPKVGMSTQAGQYIDTGARYGNPPSMSQDRDLTWPVSASFAIDGVCSGAGQGHASTVSPQVAPAAARPPVLPPAAGPASLPIYLPTYMPTYAEVSQPGNTNEQHGSLLVPACTVAPRYRRGHPSNRQSCAPPAARPTYLLLTSSSSSSSSSSATTTTTTTIFILLLLLSANLPTDLCLSVSLLRSLQSSACQIRISSCTPDPPSVLDLSPELSLIRPALCARERCQKKARLTLFGSLQPGSPPPPIFLSPAPLFSPLRPSAWEIRAPLTDRTQDATRSL</sequence>
<evidence type="ECO:0000313" key="1">
    <source>
        <dbReference type="EMBL" id="RCI11087.1"/>
    </source>
</evidence>
<name>A0A367L9I8_9HYPO</name>
<dbReference type="EMBL" id="LKCN02000010">
    <property type="protein sequence ID" value="RCI11087.1"/>
    <property type="molecule type" value="Genomic_DNA"/>
</dbReference>
<feature type="non-terminal residue" evidence="1">
    <location>
        <position position="289"/>
    </location>
</feature>
<dbReference type="OrthoDB" id="10624024at2759"/>
<keyword evidence="2" id="KW-1185">Reference proteome</keyword>